<evidence type="ECO:0000256" key="3">
    <source>
        <dbReference type="ARBA" id="ARBA00022729"/>
    </source>
</evidence>
<dbReference type="InterPro" id="IPR006059">
    <property type="entry name" value="SBP"/>
</dbReference>
<evidence type="ECO:0000256" key="2">
    <source>
        <dbReference type="ARBA" id="ARBA00022448"/>
    </source>
</evidence>
<reference evidence="5 6" key="1">
    <citation type="submission" date="2024-04" db="EMBL/GenBank/DDBJ databases">
        <title>Defined microbial consortia suppress multidrug-resistant proinflammatory Enterobacteriaceae via ecological control.</title>
        <authorList>
            <person name="Furuichi M."/>
            <person name="Kawaguchi T."/>
            <person name="Pust M."/>
            <person name="Yasuma K."/>
            <person name="Plichta D."/>
            <person name="Hasegawa N."/>
            <person name="Ohya T."/>
            <person name="Bhattarai S."/>
            <person name="Sasajima S."/>
            <person name="Aoto Y."/>
            <person name="Tuganbaev T."/>
            <person name="Yaginuma M."/>
            <person name="Ueda M."/>
            <person name="Okahashi N."/>
            <person name="Amafuji K."/>
            <person name="Kiridooshi Y."/>
            <person name="Sugita K."/>
            <person name="Strazar M."/>
            <person name="Skelly A."/>
            <person name="Suda W."/>
            <person name="Hattori M."/>
            <person name="Nakamoto N."/>
            <person name="Caballero S."/>
            <person name="Norman J."/>
            <person name="Olle B."/>
            <person name="Tanoue T."/>
            <person name="Arita M."/>
            <person name="Bucci V."/>
            <person name="Atarashi K."/>
            <person name="Xavier R."/>
            <person name="Honda K."/>
        </authorList>
    </citation>
    <scope>NUCLEOTIDE SEQUENCE [LARGE SCALE GENOMIC DNA]</scope>
    <source>
        <strain evidence="6">k34-0107-D12</strain>
    </source>
</reference>
<dbReference type="PANTHER" id="PTHR30061:SF50">
    <property type="entry name" value="MALTOSE_MALTODEXTRIN-BINDING PERIPLASMIC PROTEIN"/>
    <property type="match status" value="1"/>
</dbReference>
<dbReference type="InterPro" id="IPR006061">
    <property type="entry name" value="SBP_1_CS"/>
</dbReference>
<dbReference type="Proteomes" id="UP001600941">
    <property type="component" value="Unassembled WGS sequence"/>
</dbReference>
<dbReference type="SUPFAM" id="SSF53850">
    <property type="entry name" value="Periplasmic binding protein-like II"/>
    <property type="match status" value="1"/>
</dbReference>
<gene>
    <name evidence="5" type="ORF">K340107D12_21530</name>
</gene>
<organism evidence="5 6">
    <name type="scientific">Blautia parvula</name>
    <dbReference type="NCBI Taxonomy" id="2877527"/>
    <lineage>
        <taxon>Bacteria</taxon>
        <taxon>Bacillati</taxon>
        <taxon>Bacillota</taxon>
        <taxon>Clostridia</taxon>
        <taxon>Lachnospirales</taxon>
        <taxon>Lachnospiraceae</taxon>
        <taxon>Blautia</taxon>
    </lineage>
</organism>
<keyword evidence="2" id="KW-0813">Transport</keyword>
<dbReference type="PROSITE" id="PS01037">
    <property type="entry name" value="SBP_BACTERIAL_1"/>
    <property type="match status" value="1"/>
</dbReference>
<dbReference type="EMBL" id="BAABZQ010000001">
    <property type="protein sequence ID" value="GAA6499337.1"/>
    <property type="molecule type" value="Genomic_DNA"/>
</dbReference>
<feature type="signal peptide" evidence="4">
    <location>
        <begin position="1"/>
        <end position="25"/>
    </location>
</feature>
<comment type="caution">
    <text evidence="5">The sequence shown here is derived from an EMBL/GenBank/DDBJ whole genome shotgun (WGS) entry which is preliminary data.</text>
</comment>
<dbReference type="RefSeq" id="WP_033139298.1">
    <property type="nucleotide sequence ID" value="NZ_BAABZQ010000001.1"/>
</dbReference>
<evidence type="ECO:0000256" key="1">
    <source>
        <dbReference type="ARBA" id="ARBA00008520"/>
    </source>
</evidence>
<evidence type="ECO:0000313" key="5">
    <source>
        <dbReference type="EMBL" id="GAA6499337.1"/>
    </source>
</evidence>
<dbReference type="Gene3D" id="3.40.190.10">
    <property type="entry name" value="Periplasmic binding protein-like II"/>
    <property type="match status" value="1"/>
</dbReference>
<proteinExistence type="inferred from homology"/>
<dbReference type="Pfam" id="PF13416">
    <property type="entry name" value="SBP_bac_8"/>
    <property type="match status" value="1"/>
</dbReference>
<dbReference type="PROSITE" id="PS51257">
    <property type="entry name" value="PROKAR_LIPOPROTEIN"/>
    <property type="match status" value="1"/>
</dbReference>
<name>A0ABQ0BS21_9FIRM</name>
<keyword evidence="6" id="KW-1185">Reference proteome</keyword>
<accession>A0ABQ0BS21</accession>
<dbReference type="CDD" id="cd14748">
    <property type="entry name" value="PBP2_UgpB"/>
    <property type="match status" value="1"/>
</dbReference>
<sequence>MKKRAVAILLAATVVSTMISGCGNAKERVNKDGESVITIWSPSDEPAIEEWWEEKINAFNAEHKGEIHLKREAIVRADSYAYEDKVNAAITSKDLPDILYVDGPTVSVYAANDIIIPLDDMFAKEDWDDFLDSTKNQGTYDGKIYAIGATESSVALYYNRDMLDEAGIKAPDKLEDAWTWSEFADVAGKLTKDGVMGTNIIMDKGEGLPYVLEQFWISNGTDFVSEDGSKADGYINSQAGVEAATFLNELIQNGYANLDPIQKEFHNGRAATMLGGSWEVATLEKDYPDLNWGVTYFPVADNGGTPTSPTGDWAAAVTRDTQDREAVQEVMNYLFSEDNVTTYAKAISKPPTRQSSYEVLTEYNEYPRSLFKEQLMETGHPRPRTPSYSVLSAGFSEAMVNIFTGVDPKEALDKVAEDTDKDYNKYYADED</sequence>
<feature type="chain" id="PRO_5045708019" evidence="4">
    <location>
        <begin position="26"/>
        <end position="431"/>
    </location>
</feature>
<evidence type="ECO:0000256" key="4">
    <source>
        <dbReference type="SAM" id="SignalP"/>
    </source>
</evidence>
<keyword evidence="3 4" id="KW-0732">Signal</keyword>
<evidence type="ECO:0000313" key="6">
    <source>
        <dbReference type="Proteomes" id="UP001600941"/>
    </source>
</evidence>
<dbReference type="PANTHER" id="PTHR30061">
    <property type="entry name" value="MALTOSE-BINDING PERIPLASMIC PROTEIN"/>
    <property type="match status" value="1"/>
</dbReference>
<protein>
    <submittedName>
        <fullName evidence="5">Sugar ABC transporter substrate-binding protein</fullName>
    </submittedName>
</protein>
<comment type="similarity">
    <text evidence="1">Belongs to the bacterial solute-binding protein 1 family.</text>
</comment>